<dbReference type="PROSITE" id="PS50871">
    <property type="entry name" value="C1Q"/>
    <property type="match status" value="1"/>
</dbReference>
<evidence type="ECO:0000313" key="5">
    <source>
        <dbReference type="EMBL" id="WAR06938.1"/>
    </source>
</evidence>
<sequence>MAGAFQPPPVAFMTELTQSMSGVNYPLIFDKVTINEGNAYNTLHGNFVAPYNGTYLFTVTSCAVGGHFNTLDILVDGTTFGSVRCGDTNYHECSTKVFIKALTAGDDVYIRHQNYGDSIYASSIEGYPVFGGALLHTH</sequence>
<dbReference type="PANTHER" id="PTHR22923">
    <property type="entry name" value="CEREBELLIN-RELATED"/>
    <property type="match status" value="1"/>
</dbReference>
<proteinExistence type="predicted"/>
<name>A0ABY7EE16_MYAAR</name>
<dbReference type="SUPFAM" id="SSF49842">
    <property type="entry name" value="TNF-like"/>
    <property type="match status" value="1"/>
</dbReference>
<reference evidence="5" key="1">
    <citation type="submission" date="2022-11" db="EMBL/GenBank/DDBJ databases">
        <title>Centuries of genome instability and evolution in soft-shell clam transmissible cancer (bioRxiv).</title>
        <authorList>
            <person name="Hart S.F.M."/>
            <person name="Yonemitsu M.A."/>
            <person name="Giersch R.M."/>
            <person name="Beal B.F."/>
            <person name="Arriagada G."/>
            <person name="Davis B.W."/>
            <person name="Ostrander E.A."/>
            <person name="Goff S.P."/>
            <person name="Metzger M.J."/>
        </authorList>
    </citation>
    <scope>NUCLEOTIDE SEQUENCE</scope>
    <source>
        <strain evidence="5">MELC-2E11</strain>
        <tissue evidence="5">Siphon/mantle</tissue>
    </source>
</reference>
<dbReference type="EMBL" id="CP111017">
    <property type="protein sequence ID" value="WAR06938.1"/>
    <property type="molecule type" value="Genomic_DNA"/>
</dbReference>
<dbReference type="InterPro" id="IPR050822">
    <property type="entry name" value="Cerebellin_Synaptic_Org"/>
</dbReference>
<dbReference type="InterPro" id="IPR008983">
    <property type="entry name" value="Tumour_necrosis_fac-like_dom"/>
</dbReference>
<dbReference type="InterPro" id="IPR001073">
    <property type="entry name" value="C1q_dom"/>
</dbReference>
<feature type="domain" description="C1q" evidence="4">
    <location>
        <begin position="5"/>
        <end position="138"/>
    </location>
</feature>
<keyword evidence="6" id="KW-1185">Reference proteome</keyword>
<evidence type="ECO:0000313" key="6">
    <source>
        <dbReference type="Proteomes" id="UP001164746"/>
    </source>
</evidence>
<dbReference type="Proteomes" id="UP001164746">
    <property type="component" value="Chromosome 6"/>
</dbReference>
<comment type="subcellular location">
    <subcellularLocation>
        <location evidence="1">Secreted</location>
    </subcellularLocation>
</comment>
<dbReference type="Pfam" id="PF00386">
    <property type="entry name" value="C1q"/>
    <property type="match status" value="1"/>
</dbReference>
<evidence type="ECO:0000259" key="4">
    <source>
        <dbReference type="PROSITE" id="PS50871"/>
    </source>
</evidence>
<dbReference type="PANTHER" id="PTHR22923:SF113">
    <property type="entry name" value="COMPLEMENT C1Q-LIKE PROTEIN 4"/>
    <property type="match status" value="1"/>
</dbReference>
<keyword evidence="3" id="KW-0732">Signal</keyword>
<evidence type="ECO:0000256" key="3">
    <source>
        <dbReference type="ARBA" id="ARBA00022729"/>
    </source>
</evidence>
<evidence type="ECO:0000256" key="1">
    <source>
        <dbReference type="ARBA" id="ARBA00004613"/>
    </source>
</evidence>
<dbReference type="PRINTS" id="PR00007">
    <property type="entry name" value="COMPLEMNTC1Q"/>
</dbReference>
<gene>
    <name evidence="5" type="ORF">MAR_016896</name>
</gene>
<accession>A0ABY7EE16</accession>
<dbReference type="SMART" id="SM00110">
    <property type="entry name" value="C1Q"/>
    <property type="match status" value="1"/>
</dbReference>
<evidence type="ECO:0000256" key="2">
    <source>
        <dbReference type="ARBA" id="ARBA00022525"/>
    </source>
</evidence>
<keyword evidence="2" id="KW-0964">Secreted</keyword>
<organism evidence="5 6">
    <name type="scientific">Mya arenaria</name>
    <name type="common">Soft-shell clam</name>
    <dbReference type="NCBI Taxonomy" id="6604"/>
    <lineage>
        <taxon>Eukaryota</taxon>
        <taxon>Metazoa</taxon>
        <taxon>Spiralia</taxon>
        <taxon>Lophotrochozoa</taxon>
        <taxon>Mollusca</taxon>
        <taxon>Bivalvia</taxon>
        <taxon>Autobranchia</taxon>
        <taxon>Heteroconchia</taxon>
        <taxon>Euheterodonta</taxon>
        <taxon>Imparidentia</taxon>
        <taxon>Neoheterodontei</taxon>
        <taxon>Myida</taxon>
        <taxon>Myoidea</taxon>
        <taxon>Myidae</taxon>
        <taxon>Mya</taxon>
    </lineage>
</organism>
<protein>
    <submittedName>
        <fullName evidence="5">HIP-like protein</fullName>
    </submittedName>
</protein>
<dbReference type="Gene3D" id="2.60.120.40">
    <property type="match status" value="1"/>
</dbReference>